<evidence type="ECO:0008006" key="4">
    <source>
        <dbReference type="Google" id="ProtNLM"/>
    </source>
</evidence>
<feature type="chain" id="PRO_5039632970" description="DUF3829 domain-containing protein" evidence="1">
    <location>
        <begin position="22"/>
        <end position="240"/>
    </location>
</feature>
<dbReference type="Proteomes" id="UP000282529">
    <property type="component" value="Unassembled WGS sequence"/>
</dbReference>
<accession>A0A3N9Q7M6</accession>
<comment type="caution">
    <text evidence="2">The sequence shown here is derived from an EMBL/GenBank/DDBJ whole genome shotgun (WGS) entry which is preliminary data.</text>
</comment>
<dbReference type="RefSeq" id="WP_124694167.1">
    <property type="nucleotide sequence ID" value="NZ_JBHUFE010000016.1"/>
</dbReference>
<keyword evidence="3" id="KW-1185">Reference proteome</keyword>
<protein>
    <recommendedName>
        <fullName evidence="4">DUF3829 domain-containing protein</fullName>
    </recommendedName>
</protein>
<evidence type="ECO:0000256" key="1">
    <source>
        <dbReference type="SAM" id="SignalP"/>
    </source>
</evidence>
<reference evidence="2 3" key="1">
    <citation type="submission" date="2018-11" db="EMBL/GenBank/DDBJ databases">
        <title>Genome sequence of strain 7197.</title>
        <authorList>
            <person name="Gao J."/>
            <person name="Sun J."/>
        </authorList>
    </citation>
    <scope>NUCLEOTIDE SEQUENCE [LARGE SCALE GENOMIC DNA]</scope>
    <source>
        <strain evidence="2 3">7197</strain>
    </source>
</reference>
<organism evidence="2 3">
    <name type="scientific">Paenibacillus rhizophilus</name>
    <dbReference type="NCBI Taxonomy" id="1850366"/>
    <lineage>
        <taxon>Bacteria</taxon>
        <taxon>Bacillati</taxon>
        <taxon>Bacillota</taxon>
        <taxon>Bacilli</taxon>
        <taxon>Bacillales</taxon>
        <taxon>Paenibacillaceae</taxon>
        <taxon>Paenibacillus</taxon>
    </lineage>
</organism>
<dbReference type="OrthoDB" id="1885681at2"/>
<proteinExistence type="predicted"/>
<name>A0A3N9Q7M6_9BACL</name>
<dbReference type="PROSITE" id="PS51257">
    <property type="entry name" value="PROKAR_LIPOPROTEIN"/>
    <property type="match status" value="1"/>
</dbReference>
<gene>
    <name evidence="2" type="ORF">EH198_03660</name>
</gene>
<keyword evidence="1" id="KW-0732">Signal</keyword>
<dbReference type="AlphaFoldDB" id="A0A3N9Q7M6"/>
<sequence>MKKQVVLSVVALTVCVTILSACGTKSNVEGASSAQEKSAIEVSVKDGTAELLSTAKQLKEAADSGDQAKIKEVGPELEEVWATFEDGVKPKYPDLYDQIEKSLNPAVAATKAATIDKEAVLKIDEQLIQTLFELSAKLIPAEEIKAGSNQMLTTTGQIKNEIAAGNDAKVKELVQTLEDNWKTFEDGVPPHSTELYEEIEESLNPEVAGSQKSPIDKQVLTGLNDQLTKALNELVQHIEK</sequence>
<evidence type="ECO:0000313" key="3">
    <source>
        <dbReference type="Proteomes" id="UP000282529"/>
    </source>
</evidence>
<evidence type="ECO:0000313" key="2">
    <source>
        <dbReference type="EMBL" id="RQW13526.1"/>
    </source>
</evidence>
<feature type="signal peptide" evidence="1">
    <location>
        <begin position="1"/>
        <end position="21"/>
    </location>
</feature>
<dbReference type="EMBL" id="RQPI01000001">
    <property type="protein sequence ID" value="RQW13526.1"/>
    <property type="molecule type" value="Genomic_DNA"/>
</dbReference>